<dbReference type="AlphaFoldDB" id="A0A4Q7P181"/>
<sequence length="168" mass="19251">MTKKALSIIIALIAILACKDETSNKIYILDKSEINHAKYLKSAIPFQRMNDDGKRYIRKKGGVGGINLQKPQLDKLIECNSPVIDDSKAVLVMDFPSKKSIAYEIYNEKGFTKKELVTEISQAYSIIYDEKEKYEISYRNLSDLELCGILKYQKDNVTYLVTRVELIK</sequence>
<dbReference type="RefSeq" id="WP_130286709.1">
    <property type="nucleotide sequence ID" value="NZ_SGXE01000002.1"/>
</dbReference>
<evidence type="ECO:0000313" key="2">
    <source>
        <dbReference type="Proteomes" id="UP000292262"/>
    </source>
</evidence>
<reference evidence="1 2" key="1">
    <citation type="submission" date="2019-02" db="EMBL/GenBank/DDBJ databases">
        <title>Genomic Encyclopedia of Type Strains, Phase IV (KMG-IV): sequencing the most valuable type-strain genomes for metagenomic binning, comparative biology and taxonomic classification.</title>
        <authorList>
            <person name="Goeker M."/>
        </authorList>
    </citation>
    <scope>NUCLEOTIDE SEQUENCE [LARGE SCALE GENOMIC DNA]</scope>
    <source>
        <strain evidence="1 2">DSM 17196</strain>
    </source>
</reference>
<name>A0A4Q7P181_9FLAO</name>
<comment type="caution">
    <text evidence="1">The sequence shown here is derived from an EMBL/GenBank/DDBJ whole genome shotgun (WGS) entry which is preliminary data.</text>
</comment>
<dbReference type="Proteomes" id="UP000292262">
    <property type="component" value="Unassembled WGS sequence"/>
</dbReference>
<gene>
    <name evidence="1" type="ORF">EV197_2166</name>
</gene>
<proteinExistence type="predicted"/>
<accession>A0A4Q7P181</accession>
<dbReference type="EMBL" id="SGXE01000002">
    <property type="protein sequence ID" value="RZS93586.1"/>
    <property type="molecule type" value="Genomic_DNA"/>
</dbReference>
<keyword evidence="2" id="KW-1185">Reference proteome</keyword>
<dbReference type="PROSITE" id="PS51257">
    <property type="entry name" value="PROKAR_LIPOPROTEIN"/>
    <property type="match status" value="1"/>
</dbReference>
<evidence type="ECO:0008006" key="3">
    <source>
        <dbReference type="Google" id="ProtNLM"/>
    </source>
</evidence>
<protein>
    <recommendedName>
        <fullName evidence="3">Lipoprotein</fullName>
    </recommendedName>
</protein>
<evidence type="ECO:0000313" key="1">
    <source>
        <dbReference type="EMBL" id="RZS93586.1"/>
    </source>
</evidence>
<organism evidence="1 2">
    <name type="scientific">Aquimarina brevivitae</name>
    <dbReference type="NCBI Taxonomy" id="323412"/>
    <lineage>
        <taxon>Bacteria</taxon>
        <taxon>Pseudomonadati</taxon>
        <taxon>Bacteroidota</taxon>
        <taxon>Flavobacteriia</taxon>
        <taxon>Flavobacteriales</taxon>
        <taxon>Flavobacteriaceae</taxon>
        <taxon>Aquimarina</taxon>
    </lineage>
</organism>
<dbReference type="OrthoDB" id="1161469at2"/>